<protein>
    <submittedName>
        <fullName evidence="2">Uncharacterized protein</fullName>
    </submittedName>
</protein>
<evidence type="ECO:0000313" key="3">
    <source>
        <dbReference type="EMBL" id="CAF3688928.1"/>
    </source>
</evidence>
<dbReference type="Gene3D" id="3.40.630.30">
    <property type="match status" value="1"/>
</dbReference>
<evidence type="ECO:0000313" key="4">
    <source>
        <dbReference type="EMBL" id="CAF4290530.1"/>
    </source>
</evidence>
<dbReference type="Proteomes" id="UP000663823">
    <property type="component" value="Unassembled WGS sequence"/>
</dbReference>
<reference evidence="2" key="1">
    <citation type="submission" date="2021-02" db="EMBL/GenBank/DDBJ databases">
        <authorList>
            <person name="Nowell W R."/>
        </authorList>
    </citation>
    <scope>NUCLEOTIDE SEQUENCE</scope>
</reference>
<organism evidence="2 5">
    <name type="scientific">Rotaria sordida</name>
    <dbReference type="NCBI Taxonomy" id="392033"/>
    <lineage>
        <taxon>Eukaryota</taxon>
        <taxon>Metazoa</taxon>
        <taxon>Spiralia</taxon>
        <taxon>Gnathifera</taxon>
        <taxon>Rotifera</taxon>
        <taxon>Eurotatoria</taxon>
        <taxon>Bdelloidea</taxon>
        <taxon>Philodinida</taxon>
        <taxon>Philodinidae</taxon>
        <taxon>Rotaria</taxon>
    </lineage>
</organism>
<sequence>MASNDEYEIALIDNEIDARLCAKLLAEEFALYNPLAAFIQITAKEFFAQRTYPLMLDVLDEKLSFLIRHRPTNEVVAAIIANDLFSYYEKRRFETFNPISNYPTKDLFTEMLDKFVHVDFDQELKPNTVLFLLSGATRFTHAGNNLAAQLRAHVCNHARNTRGFQYAFIQTCHPATRHIYIKKMNGKELRVVDPAEWVWKKKDAGLSRPFKDYKDEPVVNILIDLNEQK</sequence>
<evidence type="ECO:0000313" key="2">
    <source>
        <dbReference type="EMBL" id="CAF1214395.1"/>
    </source>
</evidence>
<proteinExistence type="predicted"/>
<evidence type="ECO:0000313" key="1">
    <source>
        <dbReference type="EMBL" id="CAF1188011.1"/>
    </source>
</evidence>
<dbReference type="Proteomes" id="UP000663864">
    <property type="component" value="Unassembled WGS sequence"/>
</dbReference>
<dbReference type="EMBL" id="CAJOBE010030790">
    <property type="protein sequence ID" value="CAF4290530.1"/>
    <property type="molecule type" value="Genomic_DNA"/>
</dbReference>
<evidence type="ECO:0000313" key="5">
    <source>
        <dbReference type="Proteomes" id="UP000663864"/>
    </source>
</evidence>
<name>A0A814XC12_9BILA</name>
<dbReference type="Proteomes" id="UP000663882">
    <property type="component" value="Unassembled WGS sequence"/>
</dbReference>
<dbReference type="EMBL" id="CAJNOO010001693">
    <property type="protein sequence ID" value="CAF1188011.1"/>
    <property type="molecule type" value="Genomic_DNA"/>
</dbReference>
<dbReference type="EMBL" id="CAJOAX010001134">
    <property type="protein sequence ID" value="CAF3688928.1"/>
    <property type="molecule type" value="Genomic_DNA"/>
</dbReference>
<dbReference type="EMBL" id="CAJNOT010001537">
    <property type="protein sequence ID" value="CAF1214395.1"/>
    <property type="molecule type" value="Genomic_DNA"/>
</dbReference>
<dbReference type="Proteomes" id="UP000663874">
    <property type="component" value="Unassembled WGS sequence"/>
</dbReference>
<comment type="caution">
    <text evidence="2">The sequence shown here is derived from an EMBL/GenBank/DDBJ whole genome shotgun (WGS) entry which is preliminary data.</text>
</comment>
<dbReference type="AlphaFoldDB" id="A0A814XC12"/>
<accession>A0A814XC12</accession>
<dbReference type="OrthoDB" id="10038813at2759"/>
<gene>
    <name evidence="4" type="ORF">FNK824_LOCUS40252</name>
    <name evidence="3" type="ORF">OTI717_LOCUS11744</name>
    <name evidence="1" type="ORF">RFH988_LOCUS23890</name>
    <name evidence="2" type="ORF">ZHD862_LOCUS23538</name>
</gene>